<evidence type="ECO:0000256" key="2">
    <source>
        <dbReference type="ARBA" id="ARBA00022971"/>
    </source>
</evidence>
<dbReference type="Proteomes" id="UP000665181">
    <property type="component" value="Unassembled WGS sequence"/>
</dbReference>
<dbReference type="RefSeq" id="WP_208556750.1">
    <property type="nucleotide sequence ID" value="NZ_JAGFPW010000026.1"/>
</dbReference>
<comment type="similarity">
    <text evidence="1">Belongs to the MobA/MobL family.</text>
</comment>
<reference evidence="5" key="1">
    <citation type="submission" date="2021-03" db="EMBL/GenBank/DDBJ databases">
        <title>Isolation of Bacillus subtilis from fermented food sample.</title>
        <authorList>
            <person name="Lakshmanan V."/>
            <person name="Athira K."/>
            <person name="Rajagopal K."/>
        </authorList>
    </citation>
    <scope>NUCLEOTIDE SEQUENCE</scope>
    <source>
        <strain evidence="5">S1</strain>
    </source>
</reference>
<keyword evidence="2" id="KW-0184">Conjugation</keyword>
<evidence type="ECO:0000313" key="5">
    <source>
        <dbReference type="EMBL" id="MBO3796459.1"/>
    </source>
</evidence>
<dbReference type="Pfam" id="PF03389">
    <property type="entry name" value="MobA_MobL"/>
    <property type="match status" value="1"/>
</dbReference>
<dbReference type="AlphaFoldDB" id="A0A8I1WGZ8"/>
<feature type="domain" description="MobA/MobL protein" evidence="3">
    <location>
        <begin position="21"/>
        <end position="245"/>
    </location>
</feature>
<evidence type="ECO:0000259" key="4">
    <source>
        <dbReference type="Pfam" id="PF18208"/>
    </source>
</evidence>
<evidence type="ECO:0000256" key="1">
    <source>
        <dbReference type="ARBA" id="ARBA00010873"/>
    </source>
</evidence>
<dbReference type="Pfam" id="PF18208">
    <property type="entry name" value="NES_C_h"/>
    <property type="match status" value="1"/>
</dbReference>
<protein>
    <submittedName>
        <fullName evidence="5">MobA/MobL family protein</fullName>
    </submittedName>
</protein>
<name>A0A8I1WGZ8_BACIU</name>
<accession>A0A8I1WGZ8</accession>
<dbReference type="InterPro" id="IPR040834">
    <property type="entry name" value="NES_C_h"/>
</dbReference>
<sequence length="678" mass="79526">MAIYHMSGQIISRVGKEGKQRSAVAAAAYRSGDKLKDERDGKTKFYHREVKPVSFILAPEHAPDWVYNRERLWNEVEKVEKQYNSQLAREFNIALPRELSNEQQEKLAREYCQNTFVNDGMVADISIHRDDKNNPHFHVMLTVRPFKENGEWGAKTKKEYIKDKDGNFVLNEKGNKKTRNVSLTGWDKNKEKMNFWRKSWADIANKYLALNGFDSRISHLSNEAQGIEKMPTIHEGYAARSIDKRNGKSERVNHNKNVKSYNKTVEDLNKYKKIKKRNSRNIVFTRNFSPAEKKTLKEAAKFSKMFVSFSSVKERKNQLEKWHNSFKFKPLNEENLKKLNRINKEKELLTNAEKILVSESERFINKHYQNIDLNKLNDYGKIAIVDNTVQNKRLLNESELESVLRTAENEEIENSISSILNNRFRFVDSIEKEIEQLSSVFDKYKNTYNIDFSNKNSLENVPDKAIKQMKIVFDRKKSLTNSLDLMNKLYMNKLNEMYPAWKGKEHLSLKEKELFVMGAEYFGQAITPKDFNNPPRKYSLMEQKEILLLMNTNPSAIHQKYADFNTQNESYKQMFLAECYSYLNEFDEGEKAFIVESMNSTETNNIFKEFNGEKLYSFKKDEVFFSDQTNDSAAAAQTSDLFFNTLESVITDADRRAREDEERLRKKKKQNRNRGMGL</sequence>
<dbReference type="EMBL" id="JAGFPW010000026">
    <property type="protein sequence ID" value="MBO3796459.1"/>
    <property type="molecule type" value="Genomic_DNA"/>
</dbReference>
<organism evidence="5 6">
    <name type="scientific">Bacillus subtilis</name>
    <dbReference type="NCBI Taxonomy" id="1423"/>
    <lineage>
        <taxon>Bacteria</taxon>
        <taxon>Bacillati</taxon>
        <taxon>Bacillota</taxon>
        <taxon>Bacilli</taxon>
        <taxon>Bacillales</taxon>
        <taxon>Bacillaceae</taxon>
        <taxon>Bacillus</taxon>
    </lineage>
</organism>
<dbReference type="InterPro" id="IPR005053">
    <property type="entry name" value="MobA_MobL"/>
</dbReference>
<evidence type="ECO:0000259" key="3">
    <source>
        <dbReference type="Pfam" id="PF03389"/>
    </source>
</evidence>
<feature type="domain" description="Nicking enzyme C-terminal middle helical" evidence="4">
    <location>
        <begin position="288"/>
        <end position="393"/>
    </location>
</feature>
<dbReference type="NCBIfam" id="NF041496">
    <property type="entry name" value="MobQ"/>
    <property type="match status" value="1"/>
</dbReference>
<comment type="caution">
    <text evidence="5">The sequence shown here is derived from an EMBL/GenBank/DDBJ whole genome shotgun (WGS) entry which is preliminary data.</text>
</comment>
<proteinExistence type="inferred from homology"/>
<gene>
    <name evidence="5" type="ORF">J5227_19620</name>
</gene>
<evidence type="ECO:0000313" key="6">
    <source>
        <dbReference type="Proteomes" id="UP000665181"/>
    </source>
</evidence>
<dbReference type="Gene3D" id="3.30.930.30">
    <property type="match status" value="1"/>
</dbReference>